<feature type="transmembrane region" description="Helical" evidence="2">
    <location>
        <begin position="823"/>
        <end position="841"/>
    </location>
</feature>
<proteinExistence type="predicted"/>
<comment type="caution">
    <text evidence="3">The sequence shown here is derived from an EMBL/GenBank/DDBJ whole genome shotgun (WGS) entry which is preliminary data.</text>
</comment>
<reference evidence="3" key="1">
    <citation type="submission" date="2023-07" db="EMBL/GenBank/DDBJ databases">
        <authorList>
            <consortium name="AG Swart"/>
            <person name="Singh M."/>
            <person name="Singh A."/>
            <person name="Seah K."/>
            <person name="Emmerich C."/>
        </authorList>
    </citation>
    <scope>NUCLEOTIDE SEQUENCE</scope>
    <source>
        <strain evidence="3">DP1</strain>
    </source>
</reference>
<keyword evidence="4" id="KW-1185">Reference proteome</keyword>
<evidence type="ECO:0000313" key="3">
    <source>
        <dbReference type="EMBL" id="CAI2380855.1"/>
    </source>
</evidence>
<evidence type="ECO:0000256" key="1">
    <source>
        <dbReference type="SAM" id="MobiDB-lite"/>
    </source>
</evidence>
<feature type="transmembrane region" description="Helical" evidence="2">
    <location>
        <begin position="884"/>
        <end position="906"/>
    </location>
</feature>
<keyword evidence="2" id="KW-0812">Transmembrane</keyword>
<feature type="transmembrane region" description="Helical" evidence="2">
    <location>
        <begin position="798"/>
        <end position="817"/>
    </location>
</feature>
<sequence>MAVAANVCQNDAQNAGSSLSGSFGMAVSNNVYLLDILEDQNSKLLYFIGYFYSSPHDTIIYKSDPTLAKLQVMTYDIYCNFYSLAMSSGNDFIYIQDRSTGKILEIRTSDLVISRELGVSSASVNLNTNMEVDKGFYFSFVISSIMHTCRWGMSSTNLDCFTFGVNSPPSLAPISADLLFFGATDTAADQYYLVNYNFSSSSQVWKKSISCPTSGCVSKYSASLLSIDESWIYTMLLYDGNFIFHKLSTADGSPQNSGLIWNDSGHFYSYSIKEFSDFIAINIYSSSSTRLILVASSTTEILKEYKTINSIVFAVGRLLYQGEELMYHSGRIQTNYTFFFARTPTNNIEQISELQEYTPLFSPITTNYQVSATASNPSIITSTKTLNIATSSAITTTDITSLTNPSFVKYVALWNADLIQSVQSNSSVQLSFTWTCAHSTNNTAITFSLNQTGINVLPDWVHLDSSNLQLNLTTTPRLTVATVYYFSLKIAFNSEVHYKNFQITVEECTIGHCVICQLGNPSICETCTDGFQSSSGGTSCSIVTSSTTQTEAVAITGATETTTVFIGCSIMAASASSVLSLSSINSVFSLMNGMQLILLLPMVPGYLSPVVEAYLNGISFSMLSFDFINIKDLGFISDISGSLSYPQTDDYLNDLGLRSTSSIANNLTLLLIVILFGSIHLGICIMSKCTKFPNHRKWKSFIDKLYKFFTFNIYIRLFIQAFLFLCLSIFSEFRAVNFNSTVAGISFGLCLALAILSTVLLLLGFYMYCISCPQADPDKYWRCSEYFNGVKTNKYSKFYSSAFLLVRLLLTLLLICGESFDPVFKVVLFCVLNFSYGIYLLTSRPFENPQDSIIECVNQIMFSFLIVPLLWLKSEEDWTSSYEMFYTAIFVSASTISFIVCLIFLIKSIITSCRKKKALNLRQEDYQIELDSNPRASQSQKYGTPGPSPISDSPFQNIQVTEPPFAASQNIQNQPLKGMPLEEEKS</sequence>
<feature type="transmembrane region" description="Helical" evidence="2">
    <location>
        <begin position="596"/>
        <end position="615"/>
    </location>
</feature>
<organism evidence="3 4">
    <name type="scientific">Euplotes crassus</name>
    <dbReference type="NCBI Taxonomy" id="5936"/>
    <lineage>
        <taxon>Eukaryota</taxon>
        <taxon>Sar</taxon>
        <taxon>Alveolata</taxon>
        <taxon>Ciliophora</taxon>
        <taxon>Intramacronucleata</taxon>
        <taxon>Spirotrichea</taxon>
        <taxon>Hypotrichia</taxon>
        <taxon>Euplotida</taxon>
        <taxon>Euplotidae</taxon>
        <taxon>Moneuplotes</taxon>
    </lineage>
</organism>
<gene>
    <name evidence="3" type="ORF">ECRASSUSDP1_LOCUS22295</name>
</gene>
<dbReference type="EMBL" id="CAMPGE010022852">
    <property type="protein sequence ID" value="CAI2380855.1"/>
    <property type="molecule type" value="Genomic_DNA"/>
</dbReference>
<feature type="transmembrane region" description="Helical" evidence="2">
    <location>
        <begin position="853"/>
        <end position="872"/>
    </location>
</feature>
<dbReference type="Proteomes" id="UP001295684">
    <property type="component" value="Unassembled WGS sequence"/>
</dbReference>
<evidence type="ECO:0008006" key="5">
    <source>
        <dbReference type="Google" id="ProtNLM"/>
    </source>
</evidence>
<protein>
    <recommendedName>
        <fullName evidence="5">Transmembrane protein</fullName>
    </recommendedName>
</protein>
<evidence type="ECO:0000313" key="4">
    <source>
        <dbReference type="Proteomes" id="UP001295684"/>
    </source>
</evidence>
<feature type="transmembrane region" description="Helical" evidence="2">
    <location>
        <begin position="708"/>
        <end position="730"/>
    </location>
</feature>
<feature type="region of interest" description="Disordered" evidence="1">
    <location>
        <begin position="932"/>
        <end position="986"/>
    </location>
</feature>
<evidence type="ECO:0000256" key="2">
    <source>
        <dbReference type="SAM" id="Phobius"/>
    </source>
</evidence>
<keyword evidence="2" id="KW-0472">Membrane</keyword>
<feature type="transmembrane region" description="Helical" evidence="2">
    <location>
        <begin position="564"/>
        <end position="584"/>
    </location>
</feature>
<feature type="compositionally biased region" description="Polar residues" evidence="1">
    <location>
        <begin position="950"/>
        <end position="960"/>
    </location>
</feature>
<keyword evidence="2" id="KW-1133">Transmembrane helix</keyword>
<dbReference type="AlphaFoldDB" id="A0AAD2D5S9"/>
<name>A0AAD2D5S9_EUPCR</name>
<feature type="transmembrane region" description="Helical" evidence="2">
    <location>
        <begin position="742"/>
        <end position="769"/>
    </location>
</feature>
<feature type="transmembrane region" description="Helical" evidence="2">
    <location>
        <begin position="667"/>
        <end position="687"/>
    </location>
</feature>
<accession>A0AAD2D5S9</accession>